<accession>A0A8D4J086</accession>
<evidence type="ECO:0000256" key="2">
    <source>
        <dbReference type="ARBA" id="ARBA00008821"/>
    </source>
</evidence>
<reference evidence="7" key="1">
    <citation type="submission" date="2017-06" db="EMBL/GenBank/DDBJ databases">
        <title>Genome sequencing of pathogenic and non-pathogenic strains within Bisgaard taxon 40.</title>
        <authorList>
            <person name="Ladner J.T."/>
            <person name="Lovett S.P."/>
            <person name="Koroleva G."/>
            <person name="Lorch J.M."/>
        </authorList>
    </citation>
    <scope>NUCLEOTIDE SEQUENCE</scope>
    <source>
        <strain evidence="7">27576-1-I1</strain>
    </source>
</reference>
<evidence type="ECO:0000313" key="7">
    <source>
        <dbReference type="EMBL" id="QDJ14813.1"/>
    </source>
</evidence>
<dbReference type="Proteomes" id="UP000955338">
    <property type="component" value="Chromosome"/>
</dbReference>
<dbReference type="InterPro" id="IPR006043">
    <property type="entry name" value="NCS2"/>
</dbReference>
<keyword evidence="3" id="KW-0813">Transport</keyword>
<evidence type="ECO:0000256" key="6">
    <source>
        <dbReference type="ARBA" id="ARBA00023136"/>
    </source>
</evidence>
<keyword evidence="5" id="KW-1133">Transmembrane helix</keyword>
<protein>
    <submittedName>
        <fullName evidence="7">Uracil permease</fullName>
    </submittedName>
</protein>
<proteinExistence type="inferred from homology"/>
<dbReference type="PANTHER" id="PTHR42810">
    <property type="entry name" value="PURINE PERMEASE C1399.01C-RELATED"/>
    <property type="match status" value="1"/>
</dbReference>
<evidence type="ECO:0000256" key="3">
    <source>
        <dbReference type="ARBA" id="ARBA00022448"/>
    </source>
</evidence>
<keyword evidence="6" id="KW-0472">Membrane</keyword>
<dbReference type="Pfam" id="PF00860">
    <property type="entry name" value="Xan_ur_permease"/>
    <property type="match status" value="1"/>
</dbReference>
<dbReference type="InterPro" id="IPR006042">
    <property type="entry name" value="Xan_ur_permease"/>
</dbReference>
<name>A0A8D4J086_9PAST</name>
<dbReference type="PANTHER" id="PTHR42810:SF2">
    <property type="entry name" value="PURINE PERMEASE C1399.01C-RELATED"/>
    <property type="match status" value="1"/>
</dbReference>
<keyword evidence="4" id="KW-0812">Transmembrane</keyword>
<keyword evidence="8" id="KW-1185">Reference proteome</keyword>
<dbReference type="PROSITE" id="PS01116">
    <property type="entry name" value="XANTH_URACIL_PERMASE"/>
    <property type="match status" value="1"/>
</dbReference>
<comment type="similarity">
    <text evidence="2">Belongs to the nucleobase:cation symporter-2 (NCS2) (TC 2.A.40) family.</text>
</comment>
<evidence type="ECO:0000256" key="5">
    <source>
        <dbReference type="ARBA" id="ARBA00022989"/>
    </source>
</evidence>
<gene>
    <name evidence="7" type="ORF">CEP48_04955</name>
</gene>
<dbReference type="EMBL" id="CP022011">
    <property type="protein sequence ID" value="QDJ14813.1"/>
    <property type="molecule type" value="Genomic_DNA"/>
</dbReference>
<evidence type="ECO:0000256" key="4">
    <source>
        <dbReference type="ARBA" id="ARBA00022692"/>
    </source>
</evidence>
<evidence type="ECO:0000256" key="1">
    <source>
        <dbReference type="ARBA" id="ARBA00004141"/>
    </source>
</evidence>
<dbReference type="GO" id="GO:0042907">
    <property type="term" value="F:xanthine transmembrane transporter activity"/>
    <property type="evidence" value="ECO:0007669"/>
    <property type="project" value="TreeGrafter"/>
</dbReference>
<sequence>MTNQTFQTPQSVGKQAFVGLQMLFVAFGALVLVPLITGLDSNTALLTAGIGTLLFQLCTKRQVPIFLASSFAFIAPIQYGIATWGLPVTMGGLMGAGLVYIALSALVKLRGVDAIQKIFPPIVVGPVIIIIGMGLAPVAVDMATGKNSAYHYEQAIIVSMATLLTTLSVAVFAKGIMRLIPIMFGIAVGYIICLFMGLIDFKSVIDAPWFSLPTITKPEFKLEAILYLLPIAIAPAVEHVGGIMAISSVTGNNFLKKPGLHRTLLGDGIATSMASFLGGPPNTTYSEVTGAVMLTKNFDPKIMTWAAIWAIAISFCGKVGAFLSTIPTIVMGGIMMLVFGSIAVVGMSTLIKGKVDVTEPRNLCIISVVMTFGIGGMFVNFGEVSVKGISLCAIVAILLNLLLPKSKTDHQDQNRNDEGLGEI</sequence>
<dbReference type="NCBIfam" id="TIGR00801">
    <property type="entry name" value="ncs2"/>
    <property type="match status" value="1"/>
</dbReference>
<evidence type="ECO:0000313" key="8">
    <source>
        <dbReference type="Proteomes" id="UP000955338"/>
    </source>
</evidence>
<dbReference type="RefSeq" id="WP_261920662.1">
    <property type="nucleotide sequence ID" value="NZ_CP022011.1"/>
</dbReference>
<organism evidence="7 8">
    <name type="scientific">Mergibacter septicus</name>
    <dbReference type="NCBI Taxonomy" id="221402"/>
    <lineage>
        <taxon>Bacteria</taxon>
        <taxon>Pseudomonadati</taxon>
        <taxon>Pseudomonadota</taxon>
        <taxon>Gammaproteobacteria</taxon>
        <taxon>Pasteurellales</taxon>
        <taxon>Pasteurellaceae</taxon>
        <taxon>Mergibacter</taxon>
    </lineage>
</organism>
<dbReference type="AlphaFoldDB" id="A0A8D4J086"/>
<dbReference type="GO" id="GO:0005886">
    <property type="term" value="C:plasma membrane"/>
    <property type="evidence" value="ECO:0007669"/>
    <property type="project" value="TreeGrafter"/>
</dbReference>
<comment type="subcellular location">
    <subcellularLocation>
        <location evidence="1">Membrane</location>
        <topology evidence="1">Multi-pass membrane protein</topology>
    </subcellularLocation>
</comment>